<protein>
    <submittedName>
        <fullName evidence="2">Uncharacterized protein</fullName>
    </submittedName>
</protein>
<organism evidence="2 3">
    <name type="scientific">Hymenobacter roseosalivarius DSM 11622</name>
    <dbReference type="NCBI Taxonomy" id="645990"/>
    <lineage>
        <taxon>Bacteria</taxon>
        <taxon>Pseudomonadati</taxon>
        <taxon>Bacteroidota</taxon>
        <taxon>Cytophagia</taxon>
        <taxon>Cytophagales</taxon>
        <taxon>Hymenobacteraceae</taxon>
        <taxon>Hymenobacter</taxon>
    </lineage>
</organism>
<keyword evidence="1" id="KW-1133">Transmembrane helix</keyword>
<feature type="transmembrane region" description="Helical" evidence="1">
    <location>
        <begin position="20"/>
        <end position="42"/>
    </location>
</feature>
<evidence type="ECO:0000313" key="2">
    <source>
        <dbReference type="EMBL" id="SMB80857.1"/>
    </source>
</evidence>
<proteinExistence type="predicted"/>
<keyword evidence="3" id="KW-1185">Reference proteome</keyword>
<name>A0A1W1UIG3_9BACT</name>
<dbReference type="AlphaFoldDB" id="A0A1W1UIG3"/>
<keyword evidence="1" id="KW-0812">Transmembrane</keyword>
<dbReference type="RefSeq" id="WP_084443300.1">
    <property type="nucleotide sequence ID" value="NZ_FWWW01000025.1"/>
</dbReference>
<gene>
    <name evidence="2" type="ORF">SAMN00120144_4209</name>
</gene>
<evidence type="ECO:0000256" key="1">
    <source>
        <dbReference type="SAM" id="Phobius"/>
    </source>
</evidence>
<evidence type="ECO:0000313" key="3">
    <source>
        <dbReference type="Proteomes" id="UP000192266"/>
    </source>
</evidence>
<accession>A0A1W1UIG3</accession>
<sequence>MLFNLLLQVTKTIAITDAVLPAVYGTLVAAVLSLAASIYATITSSKTAEKVAGLAKQAAQELKDKEYTHDFYKRIIAKRFTAWEEAEQFIVEISETVIDETDNERFYRFCASGERLKAMLDKMRLMMLNQTQWMGKEYGMPFMDIHNFCVEILREAMRLEEDSNRIAAIDDRKLALLGKANYEQLNKIINQLIATHGKLIVIIHDVPSFLEEYRNSTISTKF</sequence>
<reference evidence="2 3" key="1">
    <citation type="submission" date="2017-04" db="EMBL/GenBank/DDBJ databases">
        <authorList>
            <person name="Afonso C.L."/>
            <person name="Miller P.J."/>
            <person name="Scott M.A."/>
            <person name="Spackman E."/>
            <person name="Goraichik I."/>
            <person name="Dimitrov K.M."/>
            <person name="Suarez D.L."/>
            <person name="Swayne D.E."/>
        </authorList>
    </citation>
    <scope>NUCLEOTIDE SEQUENCE [LARGE SCALE GENOMIC DNA]</scope>
    <source>
        <strain evidence="2 3">DSM 11622</strain>
    </source>
</reference>
<dbReference type="EMBL" id="FWWW01000025">
    <property type="protein sequence ID" value="SMB80857.1"/>
    <property type="molecule type" value="Genomic_DNA"/>
</dbReference>
<keyword evidence="1" id="KW-0472">Membrane</keyword>
<dbReference type="Proteomes" id="UP000192266">
    <property type="component" value="Unassembled WGS sequence"/>
</dbReference>